<comment type="caution">
    <text evidence="3">The sequence shown here is derived from an EMBL/GenBank/DDBJ whole genome shotgun (WGS) entry which is preliminary data.</text>
</comment>
<sequence>MGILPKYDFLFIGDNMDQSNNDNILDYKIQQLTKLYLSHAISKGEFESRKKEIMASYSTDVIKDENKELPTNNKYPNKILLLIPLFILIVGTGYLFFIKGSTISLMPLFETLGQSNIPLIAAFFIGLMTAISPCPLATNITAIAYISKKIGNSKHTVLVGIVYTIGRMIVYIGIAAVIVWIGISTFSISMMLQKYGKLLLGPLILIFGILMLNIINISFGKSSERIIKLKEYLSEKGLIGSLLLGMLFALAFCPISGVFYFGMLIPLAIQNSDPIIIPSIFAIATGLPVIIFSLILVFSVSKLGDVMKKVQTFEKWMRKAVAVIFIAVGIYYLFLI</sequence>
<organism evidence="3 4">
    <name type="scientific">Candidatus Methanofastidiosum methylothiophilum</name>
    <dbReference type="NCBI Taxonomy" id="1705564"/>
    <lineage>
        <taxon>Archaea</taxon>
        <taxon>Methanobacteriati</taxon>
        <taxon>Methanobacteriota</taxon>
        <taxon>Stenosarchaea group</taxon>
        <taxon>Candidatus Methanofastidiosia</taxon>
        <taxon>Candidatus Methanofastidiosales</taxon>
        <taxon>Candidatus Methanofastidiosaceae</taxon>
        <taxon>Candidatus Methanofastidiosum</taxon>
    </lineage>
</organism>
<gene>
    <name evidence="3" type="ORF">AMQ22_00467</name>
</gene>
<dbReference type="NCBIfam" id="NF040495">
    <property type="entry name" value="tranport_ArsG"/>
    <property type="match status" value="1"/>
</dbReference>
<keyword evidence="1 3" id="KW-0812">Transmembrane</keyword>
<dbReference type="AlphaFoldDB" id="A0A150J741"/>
<feature type="transmembrane region" description="Helical" evidence="1">
    <location>
        <begin position="319"/>
        <end position="335"/>
    </location>
</feature>
<accession>A0A150J741</accession>
<evidence type="ECO:0000259" key="2">
    <source>
        <dbReference type="Pfam" id="PF13386"/>
    </source>
</evidence>
<feature type="transmembrane region" description="Helical" evidence="1">
    <location>
        <begin position="238"/>
        <end position="269"/>
    </location>
</feature>
<protein>
    <submittedName>
        <fullName evidence="3">Cytochrome C biogenesis protein transmembrane region</fullName>
    </submittedName>
</protein>
<feature type="transmembrane region" description="Helical" evidence="1">
    <location>
        <begin position="198"/>
        <end position="217"/>
    </location>
</feature>
<dbReference type="PANTHER" id="PTHR31272:SF4">
    <property type="entry name" value="CYTOCHROME C-TYPE BIOGENESIS PROTEIN HI_1454-RELATED"/>
    <property type="match status" value="1"/>
</dbReference>
<feature type="transmembrane region" description="Helical" evidence="1">
    <location>
        <begin position="117"/>
        <end position="147"/>
    </location>
</feature>
<dbReference type="InterPro" id="IPR039447">
    <property type="entry name" value="UreH-like_TM_dom"/>
</dbReference>
<feature type="transmembrane region" description="Helical" evidence="1">
    <location>
        <begin position="275"/>
        <end position="298"/>
    </location>
</feature>
<name>A0A150J741_9EURY</name>
<reference evidence="3 4" key="1">
    <citation type="journal article" date="2016" name="ISME J.">
        <title>Chasing the elusive Euryarchaeota class WSA2: genomes reveal a uniquely fastidious methyl-reducing methanogen.</title>
        <authorList>
            <person name="Nobu M.K."/>
            <person name="Narihiro T."/>
            <person name="Kuroda K."/>
            <person name="Mei R."/>
            <person name="Liu W.T."/>
        </authorList>
    </citation>
    <scope>NUCLEOTIDE SEQUENCE [LARGE SCALE GENOMIC DNA]</scope>
    <source>
        <strain evidence="3">U1lsi0528_Bin055</strain>
    </source>
</reference>
<dbReference type="EMBL" id="LNGC01000011">
    <property type="protein sequence ID" value="KYC53073.1"/>
    <property type="molecule type" value="Genomic_DNA"/>
</dbReference>
<evidence type="ECO:0000313" key="4">
    <source>
        <dbReference type="Proteomes" id="UP000075398"/>
    </source>
</evidence>
<dbReference type="Proteomes" id="UP000075398">
    <property type="component" value="Unassembled WGS sequence"/>
</dbReference>
<evidence type="ECO:0000313" key="3">
    <source>
        <dbReference type="EMBL" id="KYC53073.1"/>
    </source>
</evidence>
<feature type="transmembrane region" description="Helical" evidence="1">
    <location>
        <begin position="168"/>
        <end position="192"/>
    </location>
</feature>
<dbReference type="InterPro" id="IPR051790">
    <property type="entry name" value="Cytochrome_c-biogenesis_DsbD"/>
</dbReference>
<dbReference type="Pfam" id="PF13386">
    <property type="entry name" value="DsbD_2"/>
    <property type="match status" value="1"/>
</dbReference>
<dbReference type="PATRIC" id="fig|1705409.3.peg.483"/>
<dbReference type="PANTHER" id="PTHR31272">
    <property type="entry name" value="CYTOCHROME C-TYPE BIOGENESIS PROTEIN HI_1454-RELATED"/>
    <property type="match status" value="1"/>
</dbReference>
<proteinExistence type="predicted"/>
<keyword evidence="1" id="KW-1133">Transmembrane helix</keyword>
<keyword evidence="1" id="KW-0472">Membrane</keyword>
<evidence type="ECO:0000256" key="1">
    <source>
        <dbReference type="SAM" id="Phobius"/>
    </source>
</evidence>
<feature type="transmembrane region" description="Helical" evidence="1">
    <location>
        <begin position="79"/>
        <end position="97"/>
    </location>
</feature>
<feature type="domain" description="Urease accessory protein UreH-like transmembrane" evidence="2">
    <location>
        <begin position="121"/>
        <end position="331"/>
    </location>
</feature>